<dbReference type="EMBL" id="CP091512">
    <property type="protein sequence ID" value="UOO92462.1"/>
    <property type="molecule type" value="Genomic_DNA"/>
</dbReference>
<sequence>MQLRLIEQQDNAAMAAVIRTVSAEYGLGADEGFAVGDSVLDDLHAVYSQAQAAYWVVVDDNQQIVGGGGVAPLRGDDSILEIQKMYFLPQTRGQGLAKQIVQHCFELGRAIGKTQFYLETTANLQAAIALYECMGFEYVNEPLGNTGHSAACEIYMLKTL</sequence>
<dbReference type="Proteomes" id="UP000832034">
    <property type="component" value="Chromosome"/>
</dbReference>
<dbReference type="CDD" id="cd04301">
    <property type="entry name" value="NAT_SF"/>
    <property type="match status" value="1"/>
</dbReference>
<name>A0ABY4EAI7_VITST</name>
<dbReference type="RefSeq" id="WP_019958613.1">
    <property type="nucleotide sequence ID" value="NZ_CP091512.1"/>
</dbReference>
<reference evidence="4" key="2">
    <citation type="journal article" date="2022" name="Res Sq">
        <title>Evolution of multicellular longitudinally dividing oral cavity symbionts (Neisseriaceae).</title>
        <authorList>
            <person name="Nyongesa S."/>
            <person name="Weber P."/>
            <person name="Bernet E."/>
            <person name="Pullido F."/>
            <person name="Nieckarz M."/>
            <person name="Delaby M."/>
            <person name="Nieves C."/>
            <person name="Viehboeck T."/>
            <person name="Krause N."/>
            <person name="Rivera-Millot A."/>
            <person name="Nakamura A."/>
            <person name="Vischer N."/>
            <person name="VanNieuwenhze M."/>
            <person name="Brun Y."/>
            <person name="Cava F."/>
            <person name="Bulgheresi S."/>
            <person name="Veyrier F."/>
        </authorList>
    </citation>
    <scope>NUCLEOTIDE SEQUENCE</scope>
    <source>
        <strain evidence="4">SAG 1488-6</strain>
    </source>
</reference>
<dbReference type="PANTHER" id="PTHR43877">
    <property type="entry name" value="AMINOALKYLPHOSPHONATE N-ACETYLTRANSFERASE-RELATED-RELATED"/>
    <property type="match status" value="1"/>
</dbReference>
<evidence type="ECO:0000256" key="2">
    <source>
        <dbReference type="ARBA" id="ARBA00023315"/>
    </source>
</evidence>
<feature type="domain" description="N-acetyltransferase" evidence="3">
    <location>
        <begin position="1"/>
        <end position="160"/>
    </location>
</feature>
<evidence type="ECO:0000313" key="5">
    <source>
        <dbReference type="Proteomes" id="UP000832034"/>
    </source>
</evidence>
<keyword evidence="2" id="KW-0012">Acyltransferase</keyword>
<keyword evidence="5" id="KW-1185">Reference proteome</keyword>
<dbReference type="InterPro" id="IPR050832">
    <property type="entry name" value="Bact_Acetyltransf"/>
</dbReference>
<dbReference type="Pfam" id="PF00583">
    <property type="entry name" value="Acetyltransf_1"/>
    <property type="match status" value="1"/>
</dbReference>
<accession>A0ABY4EAI7</accession>
<reference evidence="4" key="1">
    <citation type="submission" date="2021-12" db="EMBL/GenBank/DDBJ databases">
        <authorList>
            <person name="Veyrier F.J."/>
        </authorList>
    </citation>
    <scope>NUCLEOTIDE SEQUENCE</scope>
    <source>
        <strain evidence="4">SAG 1488-6</strain>
    </source>
</reference>
<dbReference type="Gene3D" id="3.40.630.30">
    <property type="match status" value="1"/>
</dbReference>
<evidence type="ECO:0000256" key="1">
    <source>
        <dbReference type="ARBA" id="ARBA00022679"/>
    </source>
</evidence>
<protein>
    <submittedName>
        <fullName evidence="4">GNAT family N-acetyltransferase</fullName>
    </submittedName>
</protein>
<evidence type="ECO:0000259" key="3">
    <source>
        <dbReference type="PROSITE" id="PS51186"/>
    </source>
</evidence>
<organism evidence="4 5">
    <name type="scientific">Vitreoscilla stercoraria</name>
    <dbReference type="NCBI Taxonomy" id="61"/>
    <lineage>
        <taxon>Bacteria</taxon>
        <taxon>Pseudomonadati</taxon>
        <taxon>Pseudomonadota</taxon>
        <taxon>Betaproteobacteria</taxon>
        <taxon>Neisseriales</taxon>
        <taxon>Neisseriaceae</taxon>
        <taxon>Vitreoscilla</taxon>
    </lineage>
</organism>
<dbReference type="PROSITE" id="PS51186">
    <property type="entry name" value="GNAT"/>
    <property type="match status" value="1"/>
</dbReference>
<dbReference type="InterPro" id="IPR016181">
    <property type="entry name" value="Acyl_CoA_acyltransferase"/>
</dbReference>
<keyword evidence="1" id="KW-0808">Transferase</keyword>
<evidence type="ECO:0000313" key="4">
    <source>
        <dbReference type="EMBL" id="UOO92462.1"/>
    </source>
</evidence>
<proteinExistence type="predicted"/>
<dbReference type="PANTHER" id="PTHR43877:SF2">
    <property type="entry name" value="AMINOALKYLPHOSPHONATE N-ACETYLTRANSFERASE-RELATED"/>
    <property type="match status" value="1"/>
</dbReference>
<dbReference type="SUPFAM" id="SSF55729">
    <property type="entry name" value="Acyl-CoA N-acyltransferases (Nat)"/>
    <property type="match status" value="1"/>
</dbReference>
<gene>
    <name evidence="4" type="ORF">LVJ81_12810</name>
</gene>
<dbReference type="InterPro" id="IPR000182">
    <property type="entry name" value="GNAT_dom"/>
</dbReference>